<dbReference type="PROSITE" id="PS51542">
    <property type="entry name" value="FYRN"/>
    <property type="match status" value="1"/>
</dbReference>
<feature type="region of interest" description="Disordered" evidence="5">
    <location>
        <begin position="531"/>
        <end position="625"/>
    </location>
</feature>
<dbReference type="AlphaFoldDB" id="A0A7R8WME3"/>
<comment type="subcellular location">
    <subcellularLocation>
        <location evidence="1">Nucleus</location>
    </subcellularLocation>
</comment>
<evidence type="ECO:0000256" key="3">
    <source>
        <dbReference type="ARBA" id="ARBA00023163"/>
    </source>
</evidence>
<keyword evidence="4" id="KW-0539">Nucleus</keyword>
<feature type="region of interest" description="Disordered" evidence="5">
    <location>
        <begin position="907"/>
        <end position="1026"/>
    </location>
</feature>
<keyword evidence="3" id="KW-0804">Transcription</keyword>
<keyword evidence="2" id="KW-0805">Transcription regulation</keyword>
<gene>
    <name evidence="6" type="ORF">CTOB1V02_LOCUS12321</name>
</gene>
<feature type="compositionally biased region" description="Basic and acidic residues" evidence="5">
    <location>
        <begin position="929"/>
        <end position="1026"/>
    </location>
</feature>
<evidence type="ECO:0000256" key="4">
    <source>
        <dbReference type="ARBA" id="ARBA00023242"/>
    </source>
</evidence>
<feature type="compositionally biased region" description="Pro residues" evidence="5">
    <location>
        <begin position="471"/>
        <end position="484"/>
    </location>
</feature>
<sequence length="1237" mass="135698">MTLAAVTHNDMTLAAVTHNGMTLAAVTHNGMTLATVAHTDLLVFYWDGETVCVDRRLVVDLSRMPAVEDVNEVPKSLLGSPTSVQVFTGASCVRSLGSISASLNQEPSRIIPTGFSMEQYFWSLRNPRKRVRYTLTSHLLLPPKNGEGEDTPAQKNEGEDSGRQVPGAGSVAPSTFVSSDAKGLLDFLAPDSGGGVEEPPQTTLVVSGGLDVSRLGPEFWSERLGLEYTDELVQQLKRGIEKLRRPLDRSPLVENGHVDEVPVEETLVKEVPLNEVPAEEALSVEETPTVEEIPTMEDTPTMKETPTAEEIPTMEDTITMKETPTVEDTQATVEDTQATVEETLTVEDTHTQATVEETPAVEGSSMEEGEILSWPRASFPRIRKVRLRPEDLMPQMDGVFDSVSRPPGSLLAYLCSQCNSTFHLDPSSAASRTLCQFCCLVAGTTMNGAPTGTPNKPPPLAPQSSSGLTKPAPPPVAVLSRPPPVLPASSPLGAAFYVRQPRTSTVKPPQPLAKMPLVFTHSPFAQHFRSQVPKTKTAPPRQTLPSKPSSAPPKSTIKLSSKGMAYSPLSPQTTRAPAPPNSPSSRPLKSINDIVNSPLRHWHKQPPPEPTKAPPEPTKGPPKKKSRVVHVAPVENPPASALPPVYYINLTQHPSAASTGLTPNQIVQNIGLSIGVDFRYVGSMQPSHQPPQQPMYQQQVPQQVIYNQQGPQPQQSPFQIAGINISTSNAPFVPYTVQQQPMTLVFQQPSQQVVPTFQRQASPSVLETPYQTLQAADGTKFYYRETLLDHRNKKRHQSSSTKDGHLQISPEEYREKKRCRISVTDDGVQISPLVSPTEDRDRKRREGGMMLIPKVCKNPVRVDEDIGDGPIPFSLEERLKWDKVEKEPVEVFVSGRLDESVEKSLAKHKERSLEDPVEKEPSVLDENTEDVRTKKPSRAPDHREESYKKESRTKENSEKDSNIKSSDRDSNAKESSEKDSKIKSSDRDSKSRESSEKDSKIKSSDRDSKLKESSDRDSKLKESSEKALKTRELNLTIEKAIVPGKVKVTLEPETGGPGSTVLLPLDSGSSAVSRKNGAVQQTRKLLQQSLKDPALIFEVRSEEGAVFTSNDLNQAWKSVVAAVNERRLREPMVDGAGLPQIPDLSRNGFDMSGLTKNALRYLLEQMPGAELCSRYVFKYHLPDADNLPVVNPSGCARTEPYRHRHEVDPLAALSKNPLRPRANGDAPTQSASTSGAF</sequence>
<feature type="region of interest" description="Disordered" evidence="5">
    <location>
        <begin position="1206"/>
        <end position="1237"/>
    </location>
</feature>
<dbReference type="InterPro" id="IPR003888">
    <property type="entry name" value="FYrich_N"/>
</dbReference>
<dbReference type="PANTHER" id="PTHR45838:SF4">
    <property type="entry name" value="HISTONE-LYSINE N-METHYLTRANSFERASE TRITHORAX"/>
    <property type="match status" value="1"/>
</dbReference>
<dbReference type="PANTHER" id="PTHR45838">
    <property type="entry name" value="HISTONE-LYSINE-N-METHYLTRANSFERASE 2 KMT2 FAMILY MEMBER"/>
    <property type="match status" value="1"/>
</dbReference>
<evidence type="ECO:0000256" key="2">
    <source>
        <dbReference type="ARBA" id="ARBA00023015"/>
    </source>
</evidence>
<feature type="compositionally biased region" description="Low complexity" evidence="5">
    <location>
        <begin position="545"/>
        <end position="555"/>
    </location>
</feature>
<evidence type="ECO:0000313" key="6">
    <source>
        <dbReference type="EMBL" id="CAD7234505.1"/>
    </source>
</evidence>
<dbReference type="InterPro" id="IPR003889">
    <property type="entry name" value="FYrich_C"/>
</dbReference>
<feature type="region of interest" description="Disordered" evidence="5">
    <location>
        <begin position="790"/>
        <end position="813"/>
    </location>
</feature>
<feature type="region of interest" description="Disordered" evidence="5">
    <location>
        <begin position="450"/>
        <end position="484"/>
    </location>
</feature>
<feature type="non-terminal residue" evidence="6">
    <location>
        <position position="1"/>
    </location>
</feature>
<evidence type="ECO:0000256" key="1">
    <source>
        <dbReference type="ARBA" id="ARBA00004123"/>
    </source>
</evidence>
<dbReference type="SMART" id="SM00542">
    <property type="entry name" value="FYRC"/>
    <property type="match status" value="1"/>
</dbReference>
<feature type="compositionally biased region" description="Pro residues" evidence="5">
    <location>
        <begin position="605"/>
        <end position="620"/>
    </location>
</feature>
<name>A0A7R8WME3_9CRUS</name>
<feature type="compositionally biased region" description="Basic and acidic residues" evidence="5">
    <location>
        <begin position="907"/>
        <end position="922"/>
    </location>
</feature>
<dbReference type="GO" id="GO:0045893">
    <property type="term" value="P:positive regulation of DNA-templated transcription"/>
    <property type="evidence" value="ECO:0007669"/>
    <property type="project" value="TreeGrafter"/>
</dbReference>
<dbReference type="OrthoDB" id="308383at2759"/>
<dbReference type="GO" id="GO:0035097">
    <property type="term" value="C:histone methyltransferase complex"/>
    <property type="evidence" value="ECO:0007669"/>
    <property type="project" value="TreeGrafter"/>
</dbReference>
<dbReference type="EMBL" id="OB668926">
    <property type="protein sequence ID" value="CAD7234505.1"/>
    <property type="molecule type" value="Genomic_DNA"/>
</dbReference>
<protein>
    <submittedName>
        <fullName evidence="6">Uncharacterized protein</fullName>
    </submittedName>
</protein>
<dbReference type="GO" id="GO:0042800">
    <property type="term" value="F:histone H3K4 methyltransferase activity"/>
    <property type="evidence" value="ECO:0007669"/>
    <property type="project" value="TreeGrafter"/>
</dbReference>
<feature type="region of interest" description="Disordered" evidence="5">
    <location>
        <begin position="140"/>
        <end position="173"/>
    </location>
</feature>
<proteinExistence type="predicted"/>
<evidence type="ECO:0000256" key="5">
    <source>
        <dbReference type="SAM" id="MobiDB-lite"/>
    </source>
</evidence>
<dbReference type="Gene3D" id="3.30.160.360">
    <property type="match status" value="1"/>
</dbReference>
<dbReference type="PROSITE" id="PS51543">
    <property type="entry name" value="FYRC"/>
    <property type="match status" value="1"/>
</dbReference>
<reference evidence="6" key="1">
    <citation type="submission" date="2020-11" db="EMBL/GenBank/DDBJ databases">
        <authorList>
            <person name="Tran Van P."/>
        </authorList>
    </citation>
    <scope>NUCLEOTIDE SEQUENCE</scope>
</reference>
<accession>A0A7R8WME3</accession>
<feature type="compositionally biased region" description="Polar residues" evidence="5">
    <location>
        <begin position="1226"/>
        <end position="1237"/>
    </location>
</feature>
<organism evidence="6">
    <name type="scientific">Cyprideis torosa</name>
    <dbReference type="NCBI Taxonomy" id="163714"/>
    <lineage>
        <taxon>Eukaryota</taxon>
        <taxon>Metazoa</taxon>
        <taxon>Ecdysozoa</taxon>
        <taxon>Arthropoda</taxon>
        <taxon>Crustacea</taxon>
        <taxon>Oligostraca</taxon>
        <taxon>Ostracoda</taxon>
        <taxon>Podocopa</taxon>
        <taxon>Podocopida</taxon>
        <taxon>Cytherocopina</taxon>
        <taxon>Cytheroidea</taxon>
        <taxon>Cytherideidae</taxon>
        <taxon>Cyprideis</taxon>
    </lineage>
</organism>
<dbReference type="Pfam" id="PF05964">
    <property type="entry name" value="FYRN"/>
    <property type="match status" value="1"/>
</dbReference>
<dbReference type="Pfam" id="PF05965">
    <property type="entry name" value="FYRC"/>
    <property type="match status" value="1"/>
</dbReference>